<name>A0A182RRD2_ANOFN</name>
<feature type="region of interest" description="Disordered" evidence="1">
    <location>
        <begin position="82"/>
        <end position="152"/>
    </location>
</feature>
<evidence type="ECO:0000313" key="2">
    <source>
        <dbReference type="EnsemblMetazoa" id="AFUN008827-PA"/>
    </source>
</evidence>
<evidence type="ECO:0000256" key="1">
    <source>
        <dbReference type="SAM" id="MobiDB-lite"/>
    </source>
</evidence>
<feature type="compositionally biased region" description="Low complexity" evidence="1">
    <location>
        <begin position="126"/>
        <end position="149"/>
    </location>
</feature>
<dbReference type="EnsemblMetazoa" id="AFUN008827-RA">
    <property type="protein sequence ID" value="AFUN008827-PA"/>
    <property type="gene ID" value="AFUN008827"/>
</dbReference>
<proteinExistence type="predicted"/>
<dbReference type="VEuPathDB" id="VectorBase:AFUN008827"/>
<accession>A0A182RRD2</accession>
<organism evidence="2">
    <name type="scientific">Anopheles funestus</name>
    <name type="common">African malaria mosquito</name>
    <dbReference type="NCBI Taxonomy" id="62324"/>
    <lineage>
        <taxon>Eukaryota</taxon>
        <taxon>Metazoa</taxon>
        <taxon>Ecdysozoa</taxon>
        <taxon>Arthropoda</taxon>
        <taxon>Hexapoda</taxon>
        <taxon>Insecta</taxon>
        <taxon>Pterygota</taxon>
        <taxon>Neoptera</taxon>
        <taxon>Endopterygota</taxon>
        <taxon>Diptera</taxon>
        <taxon>Nematocera</taxon>
        <taxon>Culicoidea</taxon>
        <taxon>Culicidae</taxon>
        <taxon>Anophelinae</taxon>
        <taxon>Anopheles</taxon>
    </lineage>
</organism>
<feature type="compositionally biased region" description="Low complexity" evidence="1">
    <location>
        <begin position="88"/>
        <end position="116"/>
    </location>
</feature>
<sequence>MAEMRQLLGEAKKNDSVVLLRHQIESKAEQAKQEINLAHKEARRRDMLAREDNERLLGLLREECANFQELLNHLFGKSGSRGSTGNYNIMSSSTSNSSNIRSRSRINSIVRSSSRSVKSDRRSRVVRFSGNSCRRNNSTNNRSSSSTPSDVGRGLTWSWWRLARDTTGRASIVWESLSYYPTKPWLIKPHINAQGGSPEALFNEQHANARAIIERTFGKKVDFDP</sequence>
<dbReference type="AlphaFoldDB" id="A0A182RRD2"/>
<protein>
    <submittedName>
        <fullName evidence="2">Uncharacterized protein</fullName>
    </submittedName>
</protein>
<reference evidence="2" key="1">
    <citation type="submission" date="2020-05" db="UniProtKB">
        <authorList>
            <consortium name="EnsemblMetazoa"/>
        </authorList>
    </citation>
    <scope>IDENTIFICATION</scope>
    <source>
        <strain evidence="2">FUMOZ</strain>
    </source>
</reference>